<keyword evidence="1" id="KW-0227">DNA damage</keyword>
<dbReference type="InterPro" id="IPR003717">
    <property type="entry name" value="RecO"/>
</dbReference>
<name>A0A2H0K6D6_9BACT</name>
<dbReference type="GO" id="GO:0006310">
    <property type="term" value="P:DNA recombination"/>
    <property type="evidence" value="ECO:0007669"/>
    <property type="project" value="UniProtKB-KW"/>
</dbReference>
<dbReference type="AlphaFoldDB" id="A0A2H0K6D6"/>
<dbReference type="InterPro" id="IPR012340">
    <property type="entry name" value="NA-bd_OB-fold"/>
</dbReference>
<dbReference type="Gene3D" id="2.40.50.140">
    <property type="entry name" value="Nucleic acid-binding proteins"/>
    <property type="match status" value="1"/>
</dbReference>
<comment type="caution">
    <text evidence="5">The sequence shown here is derived from an EMBL/GenBank/DDBJ whole genome shotgun (WGS) entry which is preliminary data.</text>
</comment>
<keyword evidence="3" id="KW-0234">DNA repair</keyword>
<evidence type="ECO:0000313" key="6">
    <source>
        <dbReference type="Proteomes" id="UP000229834"/>
    </source>
</evidence>
<dbReference type="Pfam" id="PF11967">
    <property type="entry name" value="RecO_N"/>
    <property type="match status" value="1"/>
</dbReference>
<keyword evidence="2" id="KW-0233">DNA recombination</keyword>
<dbReference type="Proteomes" id="UP000229834">
    <property type="component" value="Unassembled WGS sequence"/>
</dbReference>
<evidence type="ECO:0000256" key="2">
    <source>
        <dbReference type="ARBA" id="ARBA00023172"/>
    </source>
</evidence>
<reference evidence="5 6" key="1">
    <citation type="submission" date="2017-09" db="EMBL/GenBank/DDBJ databases">
        <title>Depth-based differentiation of microbial function through sediment-hosted aquifers and enrichment of novel symbionts in the deep terrestrial subsurface.</title>
        <authorList>
            <person name="Probst A.J."/>
            <person name="Ladd B."/>
            <person name="Jarett J.K."/>
            <person name="Geller-Mcgrath D.E."/>
            <person name="Sieber C.M."/>
            <person name="Emerson J.B."/>
            <person name="Anantharaman K."/>
            <person name="Thomas B.C."/>
            <person name="Malmstrom R."/>
            <person name="Stieglmeier M."/>
            <person name="Klingl A."/>
            <person name="Woyke T."/>
            <person name="Ryan C.M."/>
            <person name="Banfield J.F."/>
        </authorList>
    </citation>
    <scope>NUCLEOTIDE SEQUENCE [LARGE SCALE GENOMIC DNA]</scope>
    <source>
        <strain evidence="5">CG11_big_fil_rev_8_21_14_0_20_40_24</strain>
    </source>
</reference>
<dbReference type="EMBL" id="PCVC01000060">
    <property type="protein sequence ID" value="PIQ66819.1"/>
    <property type="molecule type" value="Genomic_DNA"/>
</dbReference>
<proteinExistence type="predicted"/>
<organism evidence="5 6">
    <name type="scientific">Candidatus Zambryskibacteria bacterium CG11_big_fil_rev_8_21_14_0_20_40_24</name>
    <dbReference type="NCBI Taxonomy" id="1975116"/>
    <lineage>
        <taxon>Bacteria</taxon>
        <taxon>Candidatus Zambryskiibacteriota</taxon>
    </lineage>
</organism>
<dbReference type="SUPFAM" id="SSF50249">
    <property type="entry name" value="Nucleic acid-binding proteins"/>
    <property type="match status" value="1"/>
</dbReference>
<evidence type="ECO:0000313" key="5">
    <source>
        <dbReference type="EMBL" id="PIQ66819.1"/>
    </source>
</evidence>
<evidence type="ECO:0000259" key="4">
    <source>
        <dbReference type="Pfam" id="PF11967"/>
    </source>
</evidence>
<dbReference type="PANTHER" id="PTHR33991:SF1">
    <property type="entry name" value="DNA REPAIR PROTEIN RECO"/>
    <property type="match status" value="1"/>
</dbReference>
<dbReference type="InterPro" id="IPR022572">
    <property type="entry name" value="DNA_rep/recomb_RecO_N"/>
</dbReference>
<protein>
    <recommendedName>
        <fullName evidence="4">DNA replication/recombination mediator RecO N-terminal domain-containing protein</fullName>
    </recommendedName>
</protein>
<evidence type="ECO:0000256" key="3">
    <source>
        <dbReference type="ARBA" id="ARBA00023204"/>
    </source>
</evidence>
<dbReference type="GO" id="GO:0043590">
    <property type="term" value="C:bacterial nucleoid"/>
    <property type="evidence" value="ECO:0007669"/>
    <property type="project" value="TreeGrafter"/>
</dbReference>
<dbReference type="GO" id="GO:0006302">
    <property type="term" value="P:double-strand break repair"/>
    <property type="evidence" value="ECO:0007669"/>
    <property type="project" value="TreeGrafter"/>
</dbReference>
<dbReference type="PANTHER" id="PTHR33991">
    <property type="entry name" value="DNA REPAIR PROTEIN RECO"/>
    <property type="match status" value="1"/>
</dbReference>
<gene>
    <name evidence="5" type="ORF">COV95_02080</name>
</gene>
<evidence type="ECO:0000256" key="1">
    <source>
        <dbReference type="ARBA" id="ARBA00022763"/>
    </source>
</evidence>
<accession>A0A2H0K6D6</accession>
<feature type="domain" description="DNA replication/recombination mediator RecO N-terminal" evidence="4">
    <location>
        <begin position="5"/>
        <end position="81"/>
    </location>
</feature>
<sequence length="196" mass="21805">MSYELYTTKGLIMGGFPSGESDKSFCVFTRELGFVWATAKSIRLSASKLRPHMSNYSLSSISFIRGKNQWKITNAQLHQNFFNLLRGNKEKQIICANIMVLLRTLLSGEEKNSELFDIVSSGLYALVDEEIKEDKLPVFESILVVRILHNLGFVGRSSLPVGVGGGVKLDADLVESFVPHKKELIKVINKALHASS</sequence>